<feature type="region of interest" description="Disordered" evidence="1">
    <location>
        <begin position="122"/>
        <end position="168"/>
    </location>
</feature>
<protein>
    <recommendedName>
        <fullName evidence="4">BZIP domain-containing protein</fullName>
    </recommendedName>
</protein>
<reference evidence="2 3" key="1">
    <citation type="submission" date="2015-07" db="EMBL/GenBank/DDBJ databases">
        <title>Comparative genomics of the Sigatoka disease complex on banana suggests a link between parallel evolutionary changes in Pseudocercospora fijiensis and Pseudocercospora eumusae and increased virulence on the banana host.</title>
        <authorList>
            <person name="Chang T.-C."/>
            <person name="Salvucci A."/>
            <person name="Crous P.W."/>
            <person name="Stergiopoulos I."/>
        </authorList>
    </citation>
    <scope>NUCLEOTIDE SEQUENCE [LARGE SCALE GENOMIC DNA]</scope>
    <source>
        <strain evidence="2 3">CBS 114824</strain>
    </source>
</reference>
<dbReference type="Gene3D" id="1.20.5.170">
    <property type="match status" value="1"/>
</dbReference>
<feature type="compositionally biased region" description="Basic and acidic residues" evidence="1">
    <location>
        <begin position="1"/>
        <end position="13"/>
    </location>
</feature>
<organism evidence="2 3">
    <name type="scientific">Pseudocercospora eumusae</name>
    <dbReference type="NCBI Taxonomy" id="321146"/>
    <lineage>
        <taxon>Eukaryota</taxon>
        <taxon>Fungi</taxon>
        <taxon>Dikarya</taxon>
        <taxon>Ascomycota</taxon>
        <taxon>Pezizomycotina</taxon>
        <taxon>Dothideomycetes</taxon>
        <taxon>Dothideomycetidae</taxon>
        <taxon>Mycosphaerellales</taxon>
        <taxon>Mycosphaerellaceae</taxon>
        <taxon>Pseudocercospora</taxon>
    </lineage>
</organism>
<dbReference type="EMBL" id="LFZN01000238">
    <property type="protein sequence ID" value="KXS95025.1"/>
    <property type="molecule type" value="Genomic_DNA"/>
</dbReference>
<dbReference type="GO" id="GO:0003700">
    <property type="term" value="F:DNA-binding transcription factor activity"/>
    <property type="evidence" value="ECO:0007669"/>
    <property type="project" value="InterPro"/>
</dbReference>
<dbReference type="Proteomes" id="UP000070133">
    <property type="component" value="Unassembled WGS sequence"/>
</dbReference>
<proteinExistence type="predicted"/>
<evidence type="ECO:0000256" key="1">
    <source>
        <dbReference type="SAM" id="MobiDB-lite"/>
    </source>
</evidence>
<name>A0A139GXU4_9PEZI</name>
<sequence>MEGHQWDSEDKKRAQNRQAQRLYRQRMKEKVRMLQAKVDAFELHANTQQLSPVQSQPSQSPNVDISESDLESLDHILGYHAASSTHHLSPEIAWQAGDKGASETQRYSFAECSEYTNVTGNAPMGSRPGSSSAGLSGANHASLQSPNYNRHVPIHSTQEPERQHTTDGISSSRTLSAVLGASLHPGSRAISVEDRVSQIVAQVRAAGYCDLDSAWHEYYTAALPTGSALSIEQRLSRNRRLPGVIASLSRSAQSWSAWERTGLEEQLVHSAEAVLINECRSFRHSVNYRRCQQACVDGEEFEDDALSIFQEQLPNLTALITCLTSNDSVRSPAKAKRLMAAICFDGI</sequence>
<evidence type="ECO:0000313" key="3">
    <source>
        <dbReference type="Proteomes" id="UP000070133"/>
    </source>
</evidence>
<evidence type="ECO:0008006" key="4">
    <source>
        <dbReference type="Google" id="ProtNLM"/>
    </source>
</evidence>
<dbReference type="InterPro" id="IPR046347">
    <property type="entry name" value="bZIP_sf"/>
</dbReference>
<accession>A0A139GXU4</accession>
<dbReference type="SUPFAM" id="SSF57959">
    <property type="entry name" value="Leucine zipper domain"/>
    <property type="match status" value="1"/>
</dbReference>
<comment type="caution">
    <text evidence="2">The sequence shown here is derived from an EMBL/GenBank/DDBJ whole genome shotgun (WGS) entry which is preliminary data.</text>
</comment>
<feature type="compositionally biased region" description="Polar residues" evidence="1">
    <location>
        <begin position="128"/>
        <end position="148"/>
    </location>
</feature>
<gene>
    <name evidence="2" type="ORF">AC578_135</name>
</gene>
<dbReference type="AlphaFoldDB" id="A0A139GXU4"/>
<evidence type="ECO:0000313" key="2">
    <source>
        <dbReference type="EMBL" id="KXS95025.1"/>
    </source>
</evidence>
<dbReference type="OrthoDB" id="43744at2759"/>
<keyword evidence="3" id="KW-1185">Reference proteome</keyword>
<feature type="region of interest" description="Disordered" evidence="1">
    <location>
        <begin position="1"/>
        <end position="20"/>
    </location>
</feature>
<dbReference type="CDD" id="cd14688">
    <property type="entry name" value="bZIP_YAP"/>
    <property type="match status" value="1"/>
</dbReference>